<proteinExistence type="predicted"/>
<gene>
    <name evidence="1" type="ORF">BS47DRAFT_788758</name>
</gene>
<organism evidence="1 2">
    <name type="scientific">Hydnum rufescens UP504</name>
    <dbReference type="NCBI Taxonomy" id="1448309"/>
    <lineage>
        <taxon>Eukaryota</taxon>
        <taxon>Fungi</taxon>
        <taxon>Dikarya</taxon>
        <taxon>Basidiomycota</taxon>
        <taxon>Agaricomycotina</taxon>
        <taxon>Agaricomycetes</taxon>
        <taxon>Cantharellales</taxon>
        <taxon>Hydnaceae</taxon>
        <taxon>Hydnum</taxon>
    </lineage>
</organism>
<reference evidence="1" key="1">
    <citation type="journal article" date="2020" name="Nat. Commun.">
        <title>Large-scale genome sequencing of mycorrhizal fungi provides insights into the early evolution of symbiotic traits.</title>
        <authorList>
            <person name="Miyauchi S."/>
            <person name="Kiss E."/>
            <person name="Kuo A."/>
            <person name="Drula E."/>
            <person name="Kohler A."/>
            <person name="Sanchez-Garcia M."/>
            <person name="Morin E."/>
            <person name="Andreopoulos B."/>
            <person name="Barry K.W."/>
            <person name="Bonito G."/>
            <person name="Buee M."/>
            <person name="Carver A."/>
            <person name="Chen C."/>
            <person name="Cichocki N."/>
            <person name="Clum A."/>
            <person name="Culley D."/>
            <person name="Crous P.W."/>
            <person name="Fauchery L."/>
            <person name="Girlanda M."/>
            <person name="Hayes R.D."/>
            <person name="Keri Z."/>
            <person name="LaButti K."/>
            <person name="Lipzen A."/>
            <person name="Lombard V."/>
            <person name="Magnuson J."/>
            <person name="Maillard F."/>
            <person name="Murat C."/>
            <person name="Nolan M."/>
            <person name="Ohm R.A."/>
            <person name="Pangilinan J."/>
            <person name="Pereira M.F."/>
            <person name="Perotto S."/>
            <person name="Peter M."/>
            <person name="Pfister S."/>
            <person name="Riley R."/>
            <person name="Sitrit Y."/>
            <person name="Stielow J.B."/>
            <person name="Szollosi G."/>
            <person name="Zifcakova L."/>
            <person name="Stursova M."/>
            <person name="Spatafora J.W."/>
            <person name="Tedersoo L."/>
            <person name="Vaario L.M."/>
            <person name="Yamada A."/>
            <person name="Yan M."/>
            <person name="Wang P."/>
            <person name="Xu J."/>
            <person name="Bruns T."/>
            <person name="Baldrian P."/>
            <person name="Vilgalys R."/>
            <person name="Dunand C."/>
            <person name="Henrissat B."/>
            <person name="Grigoriev I.V."/>
            <person name="Hibbett D."/>
            <person name="Nagy L.G."/>
            <person name="Martin F.M."/>
        </authorList>
    </citation>
    <scope>NUCLEOTIDE SEQUENCE</scope>
    <source>
        <strain evidence="1">UP504</strain>
    </source>
</reference>
<dbReference type="AlphaFoldDB" id="A0A9P6DMI7"/>
<comment type="caution">
    <text evidence="1">The sequence shown here is derived from an EMBL/GenBank/DDBJ whole genome shotgun (WGS) entry which is preliminary data.</text>
</comment>
<sequence>MNGRRLGRPSRPKELQTRRIPWRIRLRRPPIPYYHLRLILTRLCRPSFFITISVSQSSLSSFASCICTSMPFLCVLRCILRPEILLHLVRMAHSPEVPLISLTYGIHSRLFCPSHSRLSVFLVWWSLFCNSRHPARSADSWAGAAISRTSSHVHLTDDHSPSESQCMLQYASGRCCPGLACNRCWHLRRGEVGCRQCLSPHRRLRKGEVSKQCR</sequence>
<dbReference type="EMBL" id="MU129332">
    <property type="protein sequence ID" value="KAF9503590.1"/>
    <property type="molecule type" value="Genomic_DNA"/>
</dbReference>
<dbReference type="Proteomes" id="UP000886523">
    <property type="component" value="Unassembled WGS sequence"/>
</dbReference>
<name>A0A9P6DMI7_9AGAM</name>
<protein>
    <submittedName>
        <fullName evidence="1">Uncharacterized protein</fullName>
    </submittedName>
</protein>
<evidence type="ECO:0000313" key="2">
    <source>
        <dbReference type="Proteomes" id="UP000886523"/>
    </source>
</evidence>
<accession>A0A9P6DMI7</accession>
<evidence type="ECO:0000313" key="1">
    <source>
        <dbReference type="EMBL" id="KAF9503590.1"/>
    </source>
</evidence>
<keyword evidence="2" id="KW-1185">Reference proteome</keyword>